<protein>
    <submittedName>
        <fullName evidence="3">ParB-like nuclease domain-containing protein</fullName>
    </submittedName>
</protein>
<feature type="compositionally biased region" description="Polar residues" evidence="1">
    <location>
        <begin position="1"/>
        <end position="12"/>
    </location>
</feature>
<reference evidence="3" key="1">
    <citation type="submission" date="2021-04" db="EMBL/GenBank/DDBJ databases">
        <title>Genome based classification of Actinospica acidithermotolerans sp. nov., an actinobacterium isolated from an Indonesian hot spring.</title>
        <authorList>
            <person name="Kusuma A.B."/>
            <person name="Putra K.E."/>
            <person name="Nafisah S."/>
            <person name="Loh J."/>
            <person name="Nouioui I."/>
            <person name="Goodfellow M."/>
        </authorList>
    </citation>
    <scope>NUCLEOTIDE SEQUENCE</scope>
    <source>
        <strain evidence="3">MGRD01-02</strain>
    </source>
</reference>
<sequence>MPTSTTSLSRSSEVPVGRLDLSGSPRLSSGIDKQHVCALAQLDPPTLPPVLVHQRTLRVIDGIHRVHAAILRGDATIAAELIDCDEAEIFIRAVQANATHGLPLSLDDRRAAASRILETHPQWSDRMIAKIAGLSPNTVGAIRRRQADAPSPAPRHRIGLD</sequence>
<dbReference type="InterPro" id="IPR003115">
    <property type="entry name" value="ParB_N"/>
</dbReference>
<gene>
    <name evidence="3" type="ORF">KDK95_15550</name>
</gene>
<dbReference type="InterPro" id="IPR036086">
    <property type="entry name" value="ParB/Sulfiredoxin_sf"/>
</dbReference>
<evidence type="ECO:0000256" key="1">
    <source>
        <dbReference type="SAM" id="MobiDB-lite"/>
    </source>
</evidence>
<dbReference type="Proteomes" id="UP000676325">
    <property type="component" value="Unassembled WGS sequence"/>
</dbReference>
<accession>A0A941EHH2</accession>
<proteinExistence type="predicted"/>
<dbReference type="EMBL" id="JAGSOH010000040">
    <property type="protein sequence ID" value="MBR7827734.1"/>
    <property type="molecule type" value="Genomic_DNA"/>
</dbReference>
<feature type="region of interest" description="Disordered" evidence="1">
    <location>
        <begin position="1"/>
        <end position="21"/>
    </location>
</feature>
<dbReference type="SMART" id="SM00470">
    <property type="entry name" value="ParB"/>
    <property type="match status" value="1"/>
</dbReference>
<dbReference type="AlphaFoldDB" id="A0A941EHH2"/>
<dbReference type="SUPFAM" id="SSF110849">
    <property type="entry name" value="ParB/Sulfiredoxin"/>
    <property type="match status" value="1"/>
</dbReference>
<feature type="domain" description="ParB-like N-terminal" evidence="2">
    <location>
        <begin position="12"/>
        <end position="98"/>
    </location>
</feature>
<evidence type="ECO:0000259" key="2">
    <source>
        <dbReference type="SMART" id="SM00470"/>
    </source>
</evidence>
<keyword evidence="4" id="KW-1185">Reference proteome</keyword>
<comment type="caution">
    <text evidence="3">The sequence shown here is derived from an EMBL/GenBank/DDBJ whole genome shotgun (WGS) entry which is preliminary data.</text>
</comment>
<organism evidence="3 4">
    <name type="scientific">Actinospica acidithermotolerans</name>
    <dbReference type="NCBI Taxonomy" id="2828514"/>
    <lineage>
        <taxon>Bacteria</taxon>
        <taxon>Bacillati</taxon>
        <taxon>Actinomycetota</taxon>
        <taxon>Actinomycetes</taxon>
        <taxon>Catenulisporales</taxon>
        <taxon>Actinospicaceae</taxon>
        <taxon>Actinospica</taxon>
    </lineage>
</organism>
<name>A0A941EHH2_9ACTN</name>
<evidence type="ECO:0000313" key="3">
    <source>
        <dbReference type="EMBL" id="MBR7827734.1"/>
    </source>
</evidence>
<feature type="non-terminal residue" evidence="3">
    <location>
        <position position="161"/>
    </location>
</feature>
<evidence type="ECO:0000313" key="4">
    <source>
        <dbReference type="Proteomes" id="UP000676325"/>
    </source>
</evidence>